<keyword evidence="2" id="KW-0732">Signal</keyword>
<evidence type="ECO:0000313" key="3">
    <source>
        <dbReference type="EMBL" id="NYJ01088.1"/>
    </source>
</evidence>
<dbReference type="AlphaFoldDB" id="A0A853C3D3"/>
<feature type="chain" id="PRO_5038481783" description="DUF3105 domain-containing protein" evidence="2">
    <location>
        <begin position="23"/>
        <end position="200"/>
    </location>
</feature>
<protein>
    <recommendedName>
        <fullName evidence="5">DUF3105 domain-containing protein</fullName>
    </recommendedName>
</protein>
<dbReference type="Pfam" id="PF11303">
    <property type="entry name" value="DUF3105"/>
    <property type="match status" value="1"/>
</dbReference>
<proteinExistence type="predicted"/>
<reference evidence="3 4" key="1">
    <citation type="submission" date="2020-07" db="EMBL/GenBank/DDBJ databases">
        <title>Sequencing the genomes of 1000 actinobacteria strains.</title>
        <authorList>
            <person name="Klenk H.-P."/>
        </authorList>
    </citation>
    <scope>NUCLEOTIDE SEQUENCE [LARGE SCALE GENOMIC DNA]</scope>
    <source>
        <strain evidence="3 4">DSM 103833</strain>
    </source>
</reference>
<dbReference type="Proteomes" id="UP000530424">
    <property type="component" value="Unassembled WGS sequence"/>
</dbReference>
<keyword evidence="4" id="KW-1185">Reference proteome</keyword>
<dbReference type="EMBL" id="JACCFP010000001">
    <property type="protein sequence ID" value="NYJ01088.1"/>
    <property type="molecule type" value="Genomic_DNA"/>
</dbReference>
<feature type="region of interest" description="Disordered" evidence="1">
    <location>
        <begin position="26"/>
        <end position="47"/>
    </location>
</feature>
<organism evidence="3 4">
    <name type="scientific">Nocardioides thalensis</name>
    <dbReference type="NCBI Taxonomy" id="1914755"/>
    <lineage>
        <taxon>Bacteria</taxon>
        <taxon>Bacillati</taxon>
        <taxon>Actinomycetota</taxon>
        <taxon>Actinomycetes</taxon>
        <taxon>Propionibacteriales</taxon>
        <taxon>Nocardioidaceae</taxon>
        <taxon>Nocardioides</taxon>
    </lineage>
</organism>
<evidence type="ECO:0000313" key="4">
    <source>
        <dbReference type="Proteomes" id="UP000530424"/>
    </source>
</evidence>
<dbReference type="InterPro" id="IPR021454">
    <property type="entry name" value="DUF3105"/>
</dbReference>
<feature type="signal peptide" evidence="2">
    <location>
        <begin position="1"/>
        <end position="22"/>
    </location>
</feature>
<comment type="caution">
    <text evidence="3">The sequence shown here is derived from an EMBL/GenBank/DDBJ whole genome shotgun (WGS) entry which is preliminary data.</text>
</comment>
<sequence length="200" mass="21195">MLAVVAALVLVAAAVAVPLVLSGEDDLDHQASDPGSPSQESEEDVDTSNLDLVEEYDGLDPTHVPGDVDYPQSPPVGGNHAPEWLECGVYDVPVREENVVHDLEHGTTWLTYREDLVDADGVEQLVAQLPDNGILSPYPDQEAPVVITSWGRQLELTGPDDPRIGLFVAEYGAGETAPEPFASCNGGLTDPEGSRAGTDV</sequence>
<name>A0A853C3D3_9ACTN</name>
<feature type="region of interest" description="Disordered" evidence="1">
    <location>
        <begin position="178"/>
        <end position="200"/>
    </location>
</feature>
<evidence type="ECO:0008006" key="5">
    <source>
        <dbReference type="Google" id="ProtNLM"/>
    </source>
</evidence>
<evidence type="ECO:0000256" key="1">
    <source>
        <dbReference type="SAM" id="MobiDB-lite"/>
    </source>
</evidence>
<gene>
    <name evidence="3" type="ORF">HNR19_001786</name>
</gene>
<evidence type="ECO:0000256" key="2">
    <source>
        <dbReference type="SAM" id="SignalP"/>
    </source>
</evidence>
<accession>A0A853C3D3</accession>
<dbReference type="RefSeq" id="WP_179667607.1">
    <property type="nucleotide sequence ID" value="NZ_JACCFP010000001.1"/>
</dbReference>